<dbReference type="AlphaFoldDB" id="A0A381VJB9"/>
<accession>A0A381VJB9</accession>
<dbReference type="Pfam" id="PF03099">
    <property type="entry name" value="BPL_LplA_LipB"/>
    <property type="match status" value="1"/>
</dbReference>
<dbReference type="GO" id="GO:0004077">
    <property type="term" value="F:biotin--[biotin carboxyl-carrier protein] ligase activity"/>
    <property type="evidence" value="ECO:0007669"/>
    <property type="project" value="InterPro"/>
</dbReference>
<evidence type="ECO:0000313" key="3">
    <source>
        <dbReference type="EMBL" id="SVA40455.1"/>
    </source>
</evidence>
<dbReference type="PANTHER" id="PTHR12835">
    <property type="entry name" value="BIOTIN PROTEIN LIGASE"/>
    <property type="match status" value="1"/>
</dbReference>
<dbReference type="InterPro" id="IPR004143">
    <property type="entry name" value="BPL_LPL_catalytic"/>
</dbReference>
<sequence length="249" mass="26677">MDLAWEMARGDAPDGSVVIADEQSAGRGRHKRSWVSGGAEDILCSIVLKPRLSLVPELLMIAALACVDVAETYGLTAGVKWPNDVQINGRKLAGVIAESITGPGSDNGTVPSSISRSDSEPAGVIAVIGIGLNVNLNPMDHAEIHSRSTSLSVELDRTIDRAEVFHTLMRCVDRHYSYILSGGTVLPAWREKLTTLGREVTVANGKPGSLVELNGLAMDVDSTGRLLVRDENQRDWPVSSGEVTVREIK</sequence>
<dbReference type="PROSITE" id="PS51733">
    <property type="entry name" value="BPL_LPL_CATALYTIC"/>
    <property type="match status" value="1"/>
</dbReference>
<dbReference type="SUPFAM" id="SSF55681">
    <property type="entry name" value="Class II aaRS and biotin synthetases"/>
    <property type="match status" value="1"/>
</dbReference>
<feature type="domain" description="BPL/LPL catalytic" evidence="2">
    <location>
        <begin position="1"/>
        <end position="180"/>
    </location>
</feature>
<dbReference type="EMBL" id="UINC01009003">
    <property type="protein sequence ID" value="SVA40455.1"/>
    <property type="molecule type" value="Genomic_DNA"/>
</dbReference>
<dbReference type="Gene3D" id="3.30.930.10">
    <property type="entry name" value="Bira Bifunctional Protein, Domain 2"/>
    <property type="match status" value="1"/>
</dbReference>
<dbReference type="CDD" id="cd16442">
    <property type="entry name" value="BPL"/>
    <property type="match status" value="1"/>
</dbReference>
<name>A0A381VJB9_9ZZZZ</name>
<reference evidence="3" key="1">
    <citation type="submission" date="2018-05" db="EMBL/GenBank/DDBJ databases">
        <authorList>
            <person name="Lanie J.A."/>
            <person name="Ng W.-L."/>
            <person name="Kazmierczak K.M."/>
            <person name="Andrzejewski T.M."/>
            <person name="Davidsen T.M."/>
            <person name="Wayne K.J."/>
            <person name="Tettelin H."/>
            <person name="Glass J.I."/>
            <person name="Rusch D."/>
            <person name="Podicherti R."/>
            <person name="Tsui H.-C.T."/>
            <person name="Winkler M.E."/>
        </authorList>
    </citation>
    <scope>NUCLEOTIDE SEQUENCE</scope>
</reference>
<organism evidence="3">
    <name type="scientific">marine metagenome</name>
    <dbReference type="NCBI Taxonomy" id="408172"/>
    <lineage>
        <taxon>unclassified sequences</taxon>
        <taxon>metagenomes</taxon>
        <taxon>ecological metagenomes</taxon>
    </lineage>
</organism>
<dbReference type="Gene3D" id="2.30.30.100">
    <property type="match status" value="1"/>
</dbReference>
<proteinExistence type="predicted"/>
<dbReference type="NCBIfam" id="TIGR00121">
    <property type="entry name" value="birA_ligase"/>
    <property type="match status" value="1"/>
</dbReference>
<dbReference type="GO" id="GO:0005737">
    <property type="term" value="C:cytoplasm"/>
    <property type="evidence" value="ECO:0007669"/>
    <property type="project" value="TreeGrafter"/>
</dbReference>
<dbReference type="PANTHER" id="PTHR12835:SF5">
    <property type="entry name" value="BIOTIN--PROTEIN LIGASE"/>
    <property type="match status" value="1"/>
</dbReference>
<evidence type="ECO:0000259" key="2">
    <source>
        <dbReference type="PROSITE" id="PS51733"/>
    </source>
</evidence>
<protein>
    <recommendedName>
        <fullName evidence="2">BPL/LPL catalytic domain-containing protein</fullName>
    </recommendedName>
</protein>
<evidence type="ECO:0000256" key="1">
    <source>
        <dbReference type="ARBA" id="ARBA00022598"/>
    </source>
</evidence>
<gene>
    <name evidence="3" type="ORF">METZ01_LOCUS93309</name>
</gene>
<dbReference type="InterPro" id="IPR045864">
    <property type="entry name" value="aa-tRNA-synth_II/BPL/LPL"/>
</dbReference>
<dbReference type="InterPro" id="IPR004408">
    <property type="entry name" value="Biotin_CoA_COase_ligase"/>
</dbReference>
<keyword evidence="1" id="KW-0436">Ligase</keyword>